<keyword evidence="2" id="KW-0812">Transmembrane</keyword>
<dbReference type="Gene3D" id="1.20.5.170">
    <property type="match status" value="1"/>
</dbReference>
<feature type="region of interest" description="Disordered" evidence="1">
    <location>
        <begin position="259"/>
        <end position="298"/>
    </location>
</feature>
<dbReference type="InParanoid" id="T1FTS5"/>
<gene>
    <name evidence="4" type="primary">20212222</name>
    <name evidence="3" type="ORF">HELRODRAFT_192279</name>
</gene>
<evidence type="ECO:0000256" key="1">
    <source>
        <dbReference type="SAM" id="MobiDB-lite"/>
    </source>
</evidence>
<reference evidence="5" key="1">
    <citation type="submission" date="2012-12" db="EMBL/GenBank/DDBJ databases">
        <authorList>
            <person name="Hellsten U."/>
            <person name="Grimwood J."/>
            <person name="Chapman J.A."/>
            <person name="Shapiro H."/>
            <person name="Aerts A."/>
            <person name="Otillar R.P."/>
            <person name="Terry A.Y."/>
            <person name="Boore J.L."/>
            <person name="Simakov O."/>
            <person name="Marletaz F."/>
            <person name="Cho S.-J."/>
            <person name="Edsinger-Gonzales E."/>
            <person name="Havlak P."/>
            <person name="Kuo D.-H."/>
            <person name="Larsson T."/>
            <person name="Lv J."/>
            <person name="Arendt D."/>
            <person name="Savage R."/>
            <person name="Osoegawa K."/>
            <person name="de Jong P."/>
            <person name="Lindberg D.R."/>
            <person name="Seaver E.C."/>
            <person name="Weisblat D.A."/>
            <person name="Putnam N.H."/>
            <person name="Grigoriev I.V."/>
            <person name="Rokhsar D.S."/>
        </authorList>
    </citation>
    <scope>NUCLEOTIDE SEQUENCE</scope>
</reference>
<reference evidence="3 5" key="2">
    <citation type="journal article" date="2013" name="Nature">
        <title>Insights into bilaterian evolution from three spiralian genomes.</title>
        <authorList>
            <person name="Simakov O."/>
            <person name="Marletaz F."/>
            <person name="Cho S.J."/>
            <person name="Edsinger-Gonzales E."/>
            <person name="Havlak P."/>
            <person name="Hellsten U."/>
            <person name="Kuo D.H."/>
            <person name="Larsson T."/>
            <person name="Lv J."/>
            <person name="Arendt D."/>
            <person name="Savage R."/>
            <person name="Osoegawa K."/>
            <person name="de Jong P."/>
            <person name="Grimwood J."/>
            <person name="Chapman J.A."/>
            <person name="Shapiro H."/>
            <person name="Aerts A."/>
            <person name="Otillar R.P."/>
            <person name="Terry A.Y."/>
            <person name="Boore J.L."/>
            <person name="Grigoriev I.V."/>
            <person name="Lindberg D.R."/>
            <person name="Seaver E.C."/>
            <person name="Weisblat D.A."/>
            <person name="Putnam N.H."/>
            <person name="Rokhsar D.S."/>
        </authorList>
    </citation>
    <scope>NUCLEOTIDE SEQUENCE</scope>
</reference>
<dbReference type="EnsemblMetazoa" id="HelroT192279">
    <property type="protein sequence ID" value="HelroP192279"/>
    <property type="gene ID" value="HelroG192279"/>
</dbReference>
<dbReference type="GeneID" id="20212222"/>
<name>T1FTS5_HELRO</name>
<dbReference type="Proteomes" id="UP000015101">
    <property type="component" value="Unassembled WGS sequence"/>
</dbReference>
<accession>T1FTS5</accession>
<dbReference type="PANTHER" id="PTHR15717">
    <property type="entry name" value="PROTEIN KIAA0494"/>
    <property type="match status" value="1"/>
</dbReference>
<feature type="compositionally biased region" description="Low complexity" evidence="1">
    <location>
        <begin position="266"/>
        <end position="276"/>
    </location>
</feature>
<dbReference type="EMBL" id="KB096785">
    <property type="protein sequence ID" value="ESO01283.1"/>
    <property type="molecule type" value="Genomic_DNA"/>
</dbReference>
<keyword evidence="5" id="KW-1185">Reference proteome</keyword>
<evidence type="ECO:0000313" key="4">
    <source>
        <dbReference type="EnsemblMetazoa" id="HelroP192279"/>
    </source>
</evidence>
<keyword evidence="2" id="KW-1133">Transmembrane helix</keyword>
<dbReference type="RefSeq" id="XP_009020519.1">
    <property type="nucleotide sequence ID" value="XM_009022271.1"/>
</dbReference>
<reference evidence="4" key="3">
    <citation type="submission" date="2015-06" db="UniProtKB">
        <authorList>
            <consortium name="EnsemblMetazoa"/>
        </authorList>
    </citation>
    <scope>IDENTIFICATION</scope>
</reference>
<feature type="transmembrane region" description="Helical" evidence="2">
    <location>
        <begin position="73"/>
        <end position="99"/>
    </location>
</feature>
<dbReference type="EMBL" id="AMQM01005048">
    <property type="status" value="NOT_ANNOTATED_CDS"/>
    <property type="molecule type" value="Genomic_DNA"/>
</dbReference>
<dbReference type="AlphaFoldDB" id="T1FTS5"/>
<proteinExistence type="predicted"/>
<dbReference type="CTD" id="20212222"/>
<feature type="compositionally biased region" description="Polar residues" evidence="1">
    <location>
        <begin position="285"/>
        <end position="298"/>
    </location>
</feature>
<dbReference type="PANTHER" id="PTHR15717:SF2">
    <property type="entry name" value="EF-HAND CALCIUM-BINDING DOMAIN-CONTAINING PROTEIN 14"/>
    <property type="match status" value="1"/>
</dbReference>
<protein>
    <submittedName>
        <fullName evidence="3 4">Uncharacterized protein</fullName>
    </submittedName>
</protein>
<organism evidence="4 5">
    <name type="scientific">Helobdella robusta</name>
    <name type="common">Californian leech</name>
    <dbReference type="NCBI Taxonomy" id="6412"/>
    <lineage>
        <taxon>Eukaryota</taxon>
        <taxon>Metazoa</taxon>
        <taxon>Spiralia</taxon>
        <taxon>Lophotrochozoa</taxon>
        <taxon>Annelida</taxon>
        <taxon>Clitellata</taxon>
        <taxon>Hirudinea</taxon>
        <taxon>Rhynchobdellida</taxon>
        <taxon>Glossiphoniidae</taxon>
        <taxon>Helobdella</taxon>
    </lineage>
</organism>
<dbReference type="HOGENOM" id="CLU_776786_0_0_1"/>
<dbReference type="InterPro" id="IPR042352">
    <property type="entry name" value="EFCAB14"/>
</dbReference>
<dbReference type="KEGG" id="hro:HELRODRAFT_192279"/>
<evidence type="ECO:0000313" key="3">
    <source>
        <dbReference type="EMBL" id="ESO01283.1"/>
    </source>
</evidence>
<evidence type="ECO:0000256" key="2">
    <source>
        <dbReference type="SAM" id="Phobius"/>
    </source>
</evidence>
<keyword evidence="2" id="KW-0472">Membrane</keyword>
<evidence type="ECO:0000313" key="5">
    <source>
        <dbReference type="Proteomes" id="UP000015101"/>
    </source>
</evidence>
<sequence length="357" mass="39087">MKKRRELDALLATKSSSSSQLSLGRGSGSNNRIMRNGSHELLRNDSYSSECDEYLGAGKELLPRKSSQSNKCFICLLLLLSVLILACGVVILCLTWMFVHLKKEIHVLKDNLNKGEIMDLNARINVLTSRLDEMDQKLSNKSTNNIKNTTATTTTTNNTTNNINNKFISELNISVSQMVMKTKELDEKLFSIEKHSKADRFMDNVMNQTVSDIGREVVALKNDVTALKGDVTALKGDVTTLKNDVITMSKDPRHVNVTIGISDTSNNDNNNNNNNNNDDDLIPKNINSNPEGGNNGKITSKINVKGDDDNNDKVHRDATATAAAAAATTTTTITTTSATITTTTTFTKITKNVDGNE</sequence>